<reference evidence="9 10" key="1">
    <citation type="journal article" date="2013" name="Nat. Commun.">
        <title>Genome sequence and functional genomic analysis of the oil-degrading bacterium Oleispira antarctica.</title>
        <authorList>
            <person name="Kube M."/>
            <person name="Chernikova T.N."/>
            <person name="Al-Ramahi Y."/>
            <person name="Beloqui A."/>
            <person name="Lopez-Cortez N."/>
            <person name="Guazzaroni M.E."/>
            <person name="Heipieper H.J."/>
            <person name="Klages S."/>
            <person name="Kotsyurbenko O.R."/>
            <person name="Langer I."/>
            <person name="Nechitaylo T.Y."/>
            <person name="Lunsdorf H."/>
            <person name="Fernandez M."/>
            <person name="Juarez S."/>
            <person name="Ciordia S."/>
            <person name="Singer A."/>
            <person name="Kagan O."/>
            <person name="Egorova O."/>
            <person name="Petit P.A."/>
            <person name="Stogios P."/>
            <person name="Kim Y."/>
            <person name="Tchigvintsev A."/>
            <person name="Flick R."/>
            <person name="Denaro R."/>
            <person name="Genovese M."/>
            <person name="Albar J.P."/>
            <person name="Reva O.N."/>
            <person name="Martinez-Gomariz M."/>
            <person name="Tran H."/>
            <person name="Ferrer M."/>
            <person name="Savchenko A."/>
            <person name="Yakunin A.F."/>
            <person name="Yakimov M.M."/>
            <person name="Golyshina O.V."/>
            <person name="Reinhardt R."/>
            <person name="Golyshin P.N."/>
        </authorList>
    </citation>
    <scope>NUCLEOTIDE SEQUENCE [LARGE SCALE GENOMIC DNA]</scope>
</reference>
<dbReference type="GO" id="GO:0015483">
    <property type="term" value="F:long-chain fatty acid transporting porin activity"/>
    <property type="evidence" value="ECO:0007669"/>
    <property type="project" value="TreeGrafter"/>
</dbReference>
<feature type="chain" id="PRO_5004383957" evidence="8">
    <location>
        <begin position="22"/>
        <end position="503"/>
    </location>
</feature>
<comment type="subcellular location">
    <subcellularLocation>
        <location evidence="1">Cell outer membrane</location>
        <topology evidence="1">Multi-pass membrane protein</topology>
    </subcellularLocation>
</comment>
<dbReference type="KEGG" id="oai:OLEAN_C29220"/>
<dbReference type="HOGENOM" id="CLU_035981_0_1_6"/>
<sequence>MKHRVLVAAIAAAVVTPTAMASGYKLNEQSAAGAGNAYAGRAAVVEDASIVFYNPAGMVKLKRPELTVGASYIDATGSFDLDSYTNGAGKTYNSLENSPYSDGGDFIPSAMVPYAYFAMPINEKFAAGFGVFAPFGTNTDYSDNFVGGGFADETQLTSIEFQPAVAYRLNDQISLGFGLDITYMKGLLSKQVDTIPYNEQLKLLNGGENPAHAGLGFTELTDPQWASNEGFNNHYEVSGDDWQLGYNLSMMWDINSDITLGVAYRSEMEFKLKGDSEFAQSTGVFGLTKAPTDIPSTSVEAGDYIIAPVDGVTGSVPKQGSEVPITTPQSLTVSYAQQLTSKLQLVAGATWTQWSVFKDFDVKSTESSPGMIEQLSDLEAGYIGHIEENWHDTVAVAIGANYQLNDDWLLRTGYANDQSPVSNSYRTARVPDNDREWLSAGFNYRINQDLDVDFAFSYLFFEDTKVNEYDREVDGSVKEGSSNLQGTYSMDALAYSLQVNYKL</sequence>
<dbReference type="GO" id="GO:0009279">
    <property type="term" value="C:cell outer membrane"/>
    <property type="evidence" value="ECO:0007669"/>
    <property type="project" value="UniProtKB-SubCell"/>
</dbReference>
<dbReference type="Proteomes" id="UP000032749">
    <property type="component" value="Chromosome"/>
</dbReference>
<keyword evidence="4" id="KW-0812">Transmembrane</keyword>
<protein>
    <submittedName>
        <fullName evidence="9">Protein involved in aromatic hydrocarbon degradation</fullName>
    </submittedName>
</protein>
<accession>R4YTL1</accession>
<evidence type="ECO:0000256" key="2">
    <source>
        <dbReference type="ARBA" id="ARBA00008163"/>
    </source>
</evidence>
<evidence type="ECO:0000313" key="10">
    <source>
        <dbReference type="Proteomes" id="UP000032749"/>
    </source>
</evidence>
<dbReference type="InterPro" id="IPR005017">
    <property type="entry name" value="OMPP1/FadL/TodX"/>
</dbReference>
<dbReference type="STRING" id="698738.OLEAN_C29220"/>
<keyword evidence="6" id="KW-0472">Membrane</keyword>
<evidence type="ECO:0000313" key="9">
    <source>
        <dbReference type="EMBL" id="CCK77098.1"/>
    </source>
</evidence>
<evidence type="ECO:0000256" key="3">
    <source>
        <dbReference type="ARBA" id="ARBA00022452"/>
    </source>
</evidence>
<keyword evidence="5 8" id="KW-0732">Signal</keyword>
<dbReference type="Gene3D" id="2.40.160.60">
    <property type="entry name" value="Outer membrane protein transport protein (OMPP1/FadL/TodX)"/>
    <property type="match status" value="1"/>
</dbReference>
<keyword evidence="10" id="KW-1185">Reference proteome</keyword>
<proteinExistence type="inferred from homology"/>
<evidence type="ECO:0000256" key="1">
    <source>
        <dbReference type="ARBA" id="ARBA00004571"/>
    </source>
</evidence>
<dbReference type="Pfam" id="PF03349">
    <property type="entry name" value="Toluene_X"/>
    <property type="match status" value="1"/>
</dbReference>
<name>R4YTL1_OLEAN</name>
<dbReference type="SUPFAM" id="SSF56935">
    <property type="entry name" value="Porins"/>
    <property type="match status" value="1"/>
</dbReference>
<dbReference type="PANTHER" id="PTHR35093:SF8">
    <property type="entry name" value="OUTER MEMBRANE PROTEIN NMB0088-RELATED"/>
    <property type="match status" value="1"/>
</dbReference>
<dbReference type="OrthoDB" id="19849at2"/>
<organism evidence="9 10">
    <name type="scientific">Oleispira antarctica RB-8</name>
    <dbReference type="NCBI Taxonomy" id="698738"/>
    <lineage>
        <taxon>Bacteria</taxon>
        <taxon>Pseudomonadati</taxon>
        <taxon>Pseudomonadota</taxon>
        <taxon>Gammaproteobacteria</taxon>
        <taxon>Oceanospirillales</taxon>
        <taxon>Oceanospirillaceae</taxon>
        <taxon>Oleispira</taxon>
    </lineage>
</organism>
<evidence type="ECO:0000256" key="7">
    <source>
        <dbReference type="ARBA" id="ARBA00023237"/>
    </source>
</evidence>
<evidence type="ECO:0000256" key="5">
    <source>
        <dbReference type="ARBA" id="ARBA00022729"/>
    </source>
</evidence>
<comment type="similarity">
    <text evidence="2">Belongs to the OmpP1/FadL family.</text>
</comment>
<dbReference type="PANTHER" id="PTHR35093">
    <property type="entry name" value="OUTER MEMBRANE PROTEIN NMB0088-RELATED"/>
    <property type="match status" value="1"/>
</dbReference>
<evidence type="ECO:0000256" key="8">
    <source>
        <dbReference type="SAM" id="SignalP"/>
    </source>
</evidence>
<feature type="signal peptide" evidence="8">
    <location>
        <begin position="1"/>
        <end position="21"/>
    </location>
</feature>
<keyword evidence="3" id="KW-1134">Transmembrane beta strand</keyword>
<keyword evidence="7" id="KW-0998">Cell outer membrane</keyword>
<dbReference type="EMBL" id="FO203512">
    <property type="protein sequence ID" value="CCK77098.1"/>
    <property type="molecule type" value="Genomic_DNA"/>
</dbReference>
<evidence type="ECO:0000256" key="6">
    <source>
        <dbReference type="ARBA" id="ARBA00023136"/>
    </source>
</evidence>
<evidence type="ECO:0000256" key="4">
    <source>
        <dbReference type="ARBA" id="ARBA00022692"/>
    </source>
</evidence>
<dbReference type="AlphaFoldDB" id="R4YTL1"/>
<gene>
    <name evidence="9" type="ORF">OLEAN_C29220</name>
</gene>